<evidence type="ECO:0000256" key="4">
    <source>
        <dbReference type="ARBA" id="ARBA00012086"/>
    </source>
</evidence>
<feature type="site" description="Part of a proton relay during catalysis" evidence="12">
    <location>
        <position position="48"/>
    </location>
</feature>
<dbReference type="RefSeq" id="WP_054702611.1">
    <property type="nucleotide sequence ID" value="NZ_AZEE01000002.1"/>
</dbReference>
<dbReference type="PIRSF" id="PIRSF001365">
    <property type="entry name" value="DHDPS"/>
    <property type="match status" value="1"/>
</dbReference>
<comment type="function">
    <text evidence="1 12">Catalyzes the condensation of (S)-aspartate-beta-semialdehyde [(S)-ASA] and pyruvate to 4-hydroxy-tetrahydrodipicolinate (HTPA).</text>
</comment>
<evidence type="ECO:0000256" key="7">
    <source>
        <dbReference type="ARBA" id="ARBA00022915"/>
    </source>
</evidence>
<evidence type="ECO:0000256" key="11">
    <source>
        <dbReference type="ARBA" id="ARBA00047836"/>
    </source>
</evidence>
<dbReference type="PANTHER" id="PTHR12128:SF66">
    <property type="entry name" value="4-HYDROXY-2-OXOGLUTARATE ALDOLASE, MITOCHONDRIAL"/>
    <property type="match status" value="1"/>
</dbReference>
<name>A0A0R1LVI9_9LACO</name>
<dbReference type="UniPathway" id="UPA00034">
    <property type="reaction ID" value="UER00017"/>
</dbReference>
<comment type="subunit">
    <text evidence="12">Homotetramer; dimer of dimers.</text>
</comment>
<dbReference type="GO" id="GO:0009089">
    <property type="term" value="P:lysine biosynthetic process via diaminopimelate"/>
    <property type="evidence" value="ECO:0007669"/>
    <property type="project" value="UniProtKB-UniRule"/>
</dbReference>
<dbReference type="EMBL" id="AZEE01000002">
    <property type="protein sequence ID" value="KRK99797.1"/>
    <property type="molecule type" value="Genomic_DNA"/>
</dbReference>
<keyword evidence="9 12" id="KW-0456">Lyase</keyword>
<evidence type="ECO:0000256" key="5">
    <source>
        <dbReference type="ARBA" id="ARBA00022490"/>
    </source>
</evidence>
<keyword evidence="17" id="KW-1185">Reference proteome</keyword>
<evidence type="ECO:0000256" key="6">
    <source>
        <dbReference type="ARBA" id="ARBA00022605"/>
    </source>
</evidence>
<evidence type="ECO:0000256" key="12">
    <source>
        <dbReference type="HAMAP-Rule" id="MF_00418"/>
    </source>
</evidence>
<keyword evidence="8 12" id="KW-0457">Lysine biosynthesis</keyword>
<dbReference type="OrthoDB" id="9782828at2"/>
<feature type="binding site" evidence="12 15">
    <location>
        <position position="49"/>
    </location>
    <ligand>
        <name>pyruvate</name>
        <dbReference type="ChEBI" id="CHEBI:15361"/>
    </ligand>
</feature>
<evidence type="ECO:0000256" key="3">
    <source>
        <dbReference type="ARBA" id="ARBA00007592"/>
    </source>
</evidence>
<comment type="similarity">
    <text evidence="3 12 13">Belongs to the DapA family.</text>
</comment>
<evidence type="ECO:0000313" key="16">
    <source>
        <dbReference type="EMBL" id="KRK99797.1"/>
    </source>
</evidence>
<accession>A0A0R1LVI9</accession>
<keyword evidence="5 12" id="KW-0963">Cytoplasm</keyword>
<evidence type="ECO:0000256" key="2">
    <source>
        <dbReference type="ARBA" id="ARBA00005120"/>
    </source>
</evidence>
<organism evidence="16 17">
    <name type="scientific">Secundilactobacillus odoratitofui DSM 19909 = JCM 15043</name>
    <dbReference type="NCBI Taxonomy" id="1423776"/>
    <lineage>
        <taxon>Bacteria</taxon>
        <taxon>Bacillati</taxon>
        <taxon>Bacillota</taxon>
        <taxon>Bacilli</taxon>
        <taxon>Lactobacillales</taxon>
        <taxon>Lactobacillaceae</taxon>
        <taxon>Secundilactobacillus</taxon>
    </lineage>
</organism>
<dbReference type="Proteomes" id="UP000051160">
    <property type="component" value="Unassembled WGS sequence"/>
</dbReference>
<protein>
    <recommendedName>
        <fullName evidence="4 12">4-hydroxy-tetrahydrodipicolinate synthase</fullName>
        <shortName evidence="12">HTPA synthase</shortName>
        <ecNumber evidence="4 12">4.3.3.7</ecNumber>
    </recommendedName>
</protein>
<dbReference type="PANTHER" id="PTHR12128">
    <property type="entry name" value="DIHYDRODIPICOLINATE SYNTHASE"/>
    <property type="match status" value="1"/>
</dbReference>
<reference evidence="16 17" key="1">
    <citation type="journal article" date="2015" name="Genome Announc.">
        <title>Expanding the biotechnology potential of lactobacilli through comparative genomics of 213 strains and associated genera.</title>
        <authorList>
            <person name="Sun Z."/>
            <person name="Harris H.M."/>
            <person name="McCann A."/>
            <person name="Guo C."/>
            <person name="Argimon S."/>
            <person name="Zhang W."/>
            <person name="Yang X."/>
            <person name="Jeffery I.B."/>
            <person name="Cooney J.C."/>
            <person name="Kagawa T.F."/>
            <person name="Liu W."/>
            <person name="Song Y."/>
            <person name="Salvetti E."/>
            <person name="Wrobel A."/>
            <person name="Rasinkangas P."/>
            <person name="Parkhill J."/>
            <person name="Rea M.C."/>
            <person name="O'Sullivan O."/>
            <person name="Ritari J."/>
            <person name="Douillard F.P."/>
            <person name="Paul Ross R."/>
            <person name="Yang R."/>
            <person name="Briner A.E."/>
            <person name="Felis G.E."/>
            <person name="de Vos W.M."/>
            <person name="Barrangou R."/>
            <person name="Klaenhammer T.R."/>
            <person name="Caufield P.W."/>
            <person name="Cui Y."/>
            <person name="Zhang H."/>
            <person name="O'Toole P.W."/>
        </authorList>
    </citation>
    <scope>NUCLEOTIDE SEQUENCE [LARGE SCALE GENOMIC DNA]</scope>
    <source>
        <strain evidence="16 17">DSM 19909</strain>
    </source>
</reference>
<evidence type="ECO:0000256" key="14">
    <source>
        <dbReference type="PIRSR" id="PIRSR001365-1"/>
    </source>
</evidence>
<dbReference type="SMART" id="SM01130">
    <property type="entry name" value="DHDPS"/>
    <property type="match status" value="1"/>
</dbReference>
<dbReference type="GO" id="GO:0019877">
    <property type="term" value="P:diaminopimelate biosynthetic process"/>
    <property type="evidence" value="ECO:0007669"/>
    <property type="project" value="UniProtKB-UniRule"/>
</dbReference>
<dbReference type="CDD" id="cd00950">
    <property type="entry name" value="DHDPS"/>
    <property type="match status" value="1"/>
</dbReference>
<evidence type="ECO:0000256" key="10">
    <source>
        <dbReference type="ARBA" id="ARBA00023270"/>
    </source>
</evidence>
<feature type="site" description="Part of a proton relay during catalysis" evidence="12">
    <location>
        <position position="112"/>
    </location>
</feature>
<dbReference type="Gene3D" id="3.20.20.70">
    <property type="entry name" value="Aldolase class I"/>
    <property type="match status" value="1"/>
</dbReference>
<evidence type="ECO:0000256" key="15">
    <source>
        <dbReference type="PIRSR" id="PIRSR001365-2"/>
    </source>
</evidence>
<dbReference type="SUPFAM" id="SSF51569">
    <property type="entry name" value="Aldolase"/>
    <property type="match status" value="1"/>
</dbReference>
<comment type="caution">
    <text evidence="12">Was originally thought to be a dihydrodipicolinate synthase (DHDPS), catalyzing the condensation of (S)-aspartate-beta-semialdehyde [(S)-ASA] and pyruvate to dihydrodipicolinate (DHDP). However, it was shown in E.coli that the product of the enzymatic reaction is not dihydrodipicolinate but in fact (4S)-4-hydroxy-2,3,4,5-tetrahydro-(2S)-dipicolinic acid (HTPA), and that the consecutive dehydration reaction leading to DHDP is not spontaneous but catalyzed by DapB.</text>
</comment>
<keyword evidence="6 12" id="KW-0028">Amino-acid biosynthesis</keyword>
<proteinExistence type="inferred from homology"/>
<dbReference type="GO" id="GO:0008840">
    <property type="term" value="F:4-hydroxy-tetrahydrodipicolinate synthase activity"/>
    <property type="evidence" value="ECO:0007669"/>
    <property type="project" value="UniProtKB-UniRule"/>
</dbReference>
<feature type="active site" description="Schiff-base intermediate with substrate" evidence="12 14">
    <location>
        <position position="166"/>
    </location>
</feature>
<sequence length="307" mass="32941">MTTLNNVDLMTAIITPFDEQNHIDYPALERLTEHLLAVGNKGFVIGGTTGETPTLSHDEKIELYTRFAQIINGRVPVIAGTGSNNTQETIDFTREVSQIAGVDYELVVVPYYNKPNQRGMIAHFTAVADAAEKPIIIYNIPGRTGVTMANDTVVELSQHPMIAGVKQCTSIEDIEYLVEHSAEGFSVYSGEDAQALSARVVGGAGVISVAAHIYGPQMRAMYDALYAGDLATAGQLKRQLTPKMAALFMFPSPSPVKAVLNAQGFSVGGCRLPILSLNDAEKQQLAVALDLEADALLHDVPVELGAN</sequence>
<dbReference type="InterPro" id="IPR020625">
    <property type="entry name" value="Schiff_base-form_aldolases_AS"/>
</dbReference>
<dbReference type="PROSITE" id="PS00666">
    <property type="entry name" value="DHDPS_2"/>
    <property type="match status" value="1"/>
</dbReference>
<dbReference type="GO" id="GO:0005829">
    <property type="term" value="C:cytosol"/>
    <property type="evidence" value="ECO:0007669"/>
    <property type="project" value="TreeGrafter"/>
</dbReference>
<keyword evidence="10 12" id="KW-0704">Schiff base</keyword>
<dbReference type="PRINTS" id="PR00146">
    <property type="entry name" value="DHPICSNTHASE"/>
</dbReference>
<evidence type="ECO:0000313" key="17">
    <source>
        <dbReference type="Proteomes" id="UP000051160"/>
    </source>
</evidence>
<dbReference type="STRING" id="1423776.FD04_GL002156"/>
<comment type="catalytic activity">
    <reaction evidence="11 12">
        <text>L-aspartate 4-semialdehyde + pyruvate = (2S,4S)-4-hydroxy-2,3,4,5-tetrahydrodipicolinate + H2O + H(+)</text>
        <dbReference type="Rhea" id="RHEA:34171"/>
        <dbReference type="ChEBI" id="CHEBI:15361"/>
        <dbReference type="ChEBI" id="CHEBI:15377"/>
        <dbReference type="ChEBI" id="CHEBI:15378"/>
        <dbReference type="ChEBI" id="CHEBI:67139"/>
        <dbReference type="ChEBI" id="CHEBI:537519"/>
        <dbReference type="EC" id="4.3.3.7"/>
    </reaction>
</comment>
<evidence type="ECO:0000256" key="1">
    <source>
        <dbReference type="ARBA" id="ARBA00003294"/>
    </source>
</evidence>
<evidence type="ECO:0000256" key="9">
    <source>
        <dbReference type="ARBA" id="ARBA00023239"/>
    </source>
</evidence>
<comment type="subcellular location">
    <subcellularLocation>
        <location evidence="12">Cytoplasm</location>
    </subcellularLocation>
</comment>
<dbReference type="InterPro" id="IPR013785">
    <property type="entry name" value="Aldolase_TIM"/>
</dbReference>
<dbReference type="PATRIC" id="fig|1423776.4.peg.2183"/>
<feature type="binding site" evidence="12 15">
    <location>
        <position position="207"/>
    </location>
    <ligand>
        <name>pyruvate</name>
        <dbReference type="ChEBI" id="CHEBI:15361"/>
    </ligand>
</feature>
<evidence type="ECO:0000256" key="8">
    <source>
        <dbReference type="ARBA" id="ARBA00023154"/>
    </source>
</evidence>
<comment type="caution">
    <text evidence="16">The sequence shown here is derived from an EMBL/GenBank/DDBJ whole genome shotgun (WGS) entry which is preliminary data.</text>
</comment>
<gene>
    <name evidence="12" type="primary">dapA</name>
    <name evidence="16" type="ORF">FD04_GL002156</name>
</gene>
<dbReference type="InterPro" id="IPR002220">
    <property type="entry name" value="DapA-like"/>
</dbReference>
<feature type="active site" description="Proton donor/acceptor" evidence="12 14">
    <location>
        <position position="138"/>
    </location>
</feature>
<evidence type="ECO:0000256" key="13">
    <source>
        <dbReference type="PIRNR" id="PIRNR001365"/>
    </source>
</evidence>
<dbReference type="EC" id="4.3.3.7" evidence="4 12"/>
<dbReference type="HAMAP" id="MF_00418">
    <property type="entry name" value="DapA"/>
    <property type="match status" value="1"/>
</dbReference>
<dbReference type="InterPro" id="IPR005263">
    <property type="entry name" value="DapA"/>
</dbReference>
<dbReference type="Pfam" id="PF00701">
    <property type="entry name" value="DHDPS"/>
    <property type="match status" value="1"/>
</dbReference>
<dbReference type="NCBIfam" id="TIGR00674">
    <property type="entry name" value="dapA"/>
    <property type="match status" value="1"/>
</dbReference>
<dbReference type="AlphaFoldDB" id="A0A0R1LVI9"/>
<comment type="pathway">
    <text evidence="2 12">Amino-acid biosynthesis; L-lysine biosynthesis via DAP pathway; (S)-tetrahydrodipicolinate from L-aspartate: step 3/4.</text>
</comment>
<keyword evidence="7 12" id="KW-0220">Diaminopimelate biosynthesis</keyword>